<comment type="similarity">
    <text evidence="2">Belongs to the acyltransferase 3 family.</text>
</comment>
<evidence type="ECO:0000313" key="6">
    <source>
        <dbReference type="Proteomes" id="UP000265801"/>
    </source>
</evidence>
<evidence type="ECO:0000259" key="4">
    <source>
        <dbReference type="Pfam" id="PF01757"/>
    </source>
</evidence>
<keyword evidence="5" id="KW-0012">Acyltransferase</keyword>
<feature type="transmembrane region" description="Helical" evidence="3">
    <location>
        <begin position="42"/>
        <end position="63"/>
    </location>
</feature>
<keyword evidence="3" id="KW-1133">Transmembrane helix</keyword>
<evidence type="ECO:0000256" key="3">
    <source>
        <dbReference type="SAM" id="Phobius"/>
    </source>
</evidence>
<feature type="transmembrane region" description="Helical" evidence="3">
    <location>
        <begin position="236"/>
        <end position="253"/>
    </location>
</feature>
<reference evidence="5 6" key="1">
    <citation type="submission" date="2018-09" db="EMBL/GenBank/DDBJ databases">
        <title>Bacillus saliacetes sp. nov., isolated from Thai shrimp paste (Ka-pi).</title>
        <authorList>
            <person name="Daroonpunt R."/>
            <person name="Tanasupawat S."/>
            <person name="Yiamsombut S."/>
        </authorList>
    </citation>
    <scope>NUCLEOTIDE SEQUENCE [LARGE SCALE GENOMIC DNA]</scope>
    <source>
        <strain evidence="5 6">SKP7-4</strain>
    </source>
</reference>
<dbReference type="PANTHER" id="PTHR37312:SF1">
    <property type="entry name" value="MEMBRANE-BOUND ACYLTRANSFERASE YKRP-RELATED"/>
    <property type="match status" value="1"/>
</dbReference>
<dbReference type="InterPro" id="IPR002656">
    <property type="entry name" value="Acyl_transf_3_dom"/>
</dbReference>
<name>A0A3A1QUP7_9BACI</name>
<feature type="transmembrane region" description="Helical" evidence="3">
    <location>
        <begin position="75"/>
        <end position="93"/>
    </location>
</feature>
<feature type="transmembrane region" description="Helical" evidence="3">
    <location>
        <begin position="260"/>
        <end position="281"/>
    </location>
</feature>
<feature type="transmembrane region" description="Helical" evidence="3">
    <location>
        <begin position="293"/>
        <end position="310"/>
    </location>
</feature>
<feature type="transmembrane region" description="Helical" evidence="3">
    <location>
        <begin position="12"/>
        <end position="30"/>
    </location>
</feature>
<keyword evidence="3" id="KW-0472">Membrane</keyword>
<feature type="transmembrane region" description="Helical" evidence="3">
    <location>
        <begin position="108"/>
        <end position="127"/>
    </location>
</feature>
<dbReference type="InterPro" id="IPR052734">
    <property type="entry name" value="Nod_factor_acetyltransferase"/>
</dbReference>
<keyword evidence="5" id="KW-0808">Transferase</keyword>
<dbReference type="AlphaFoldDB" id="A0A3A1QUP7"/>
<dbReference type="OrthoDB" id="6623990at2"/>
<sequence length="350" mass="41390">MKKTRNYYFDNAKVILIFLVVFGHFLRSFIENDEFVLALYKTLYTFHMPAFIIVSGFFAKGFFKKGYIPKLFKKLILPYLLFQIIYTVYYFFLYNRNSLTIDIYDPQWSMWFLLSLFCWNILLYLFVRKWKLQQNKALLIAFALGIAIGFVDNVSNYLSLSRTFVFFPLFLLGYFLKKEHFTLMRTNRARIAAALIPAAVFAFMFLVPEFSDKWLLHSKSYEQLGGKEFFSAIERSGVYLMNVAMSFSFFAFVPKSRHFFTKWGASTLYVYLIHGFIIKFFRETSYPDILPPVQSIILLVAASFILTVLLSSRAFTSLTQPLIELKTSKFVKLLKDLKNYKKRHTEYMKY</sequence>
<feature type="transmembrane region" description="Helical" evidence="3">
    <location>
        <begin position="188"/>
        <end position="207"/>
    </location>
</feature>
<comment type="subcellular location">
    <subcellularLocation>
        <location evidence="1">Membrane</location>
    </subcellularLocation>
</comment>
<feature type="domain" description="Acyltransferase 3" evidence="4">
    <location>
        <begin position="6"/>
        <end position="310"/>
    </location>
</feature>
<dbReference type="Proteomes" id="UP000265801">
    <property type="component" value="Unassembled WGS sequence"/>
</dbReference>
<dbReference type="GO" id="GO:0016747">
    <property type="term" value="F:acyltransferase activity, transferring groups other than amino-acyl groups"/>
    <property type="evidence" value="ECO:0007669"/>
    <property type="project" value="InterPro"/>
</dbReference>
<evidence type="ECO:0000256" key="2">
    <source>
        <dbReference type="ARBA" id="ARBA00007400"/>
    </source>
</evidence>
<evidence type="ECO:0000256" key="1">
    <source>
        <dbReference type="ARBA" id="ARBA00004370"/>
    </source>
</evidence>
<accession>A0A3A1QUP7</accession>
<keyword evidence="3" id="KW-0812">Transmembrane</keyword>
<comment type="caution">
    <text evidence="5">The sequence shown here is derived from an EMBL/GenBank/DDBJ whole genome shotgun (WGS) entry which is preliminary data.</text>
</comment>
<keyword evidence="6" id="KW-1185">Reference proteome</keyword>
<dbReference type="Pfam" id="PF01757">
    <property type="entry name" value="Acyl_transf_3"/>
    <property type="match status" value="1"/>
</dbReference>
<evidence type="ECO:0000313" key="5">
    <source>
        <dbReference type="EMBL" id="RIW30169.1"/>
    </source>
</evidence>
<organism evidence="5 6">
    <name type="scientific">Bacillus salacetis</name>
    <dbReference type="NCBI Taxonomy" id="2315464"/>
    <lineage>
        <taxon>Bacteria</taxon>
        <taxon>Bacillati</taxon>
        <taxon>Bacillota</taxon>
        <taxon>Bacilli</taxon>
        <taxon>Bacillales</taxon>
        <taxon>Bacillaceae</taxon>
        <taxon>Bacillus</taxon>
    </lineage>
</organism>
<dbReference type="EMBL" id="QXIR01000027">
    <property type="protein sequence ID" value="RIW30169.1"/>
    <property type="molecule type" value="Genomic_DNA"/>
</dbReference>
<gene>
    <name evidence="5" type="ORF">D3H55_17135</name>
</gene>
<protein>
    <submittedName>
        <fullName evidence="5">Acyltransferase</fullName>
    </submittedName>
</protein>
<feature type="transmembrane region" description="Helical" evidence="3">
    <location>
        <begin position="134"/>
        <end position="151"/>
    </location>
</feature>
<dbReference type="RefSeq" id="WP_119548546.1">
    <property type="nucleotide sequence ID" value="NZ_QXIR01000027.1"/>
</dbReference>
<proteinExistence type="inferred from homology"/>
<dbReference type="PANTHER" id="PTHR37312">
    <property type="entry name" value="MEMBRANE-BOUND ACYLTRANSFERASE YKRP-RELATED"/>
    <property type="match status" value="1"/>
</dbReference>
<feature type="transmembrane region" description="Helical" evidence="3">
    <location>
        <begin position="157"/>
        <end position="176"/>
    </location>
</feature>